<dbReference type="EMBL" id="CAKKNE010000004">
    <property type="protein sequence ID" value="CAH0374775.1"/>
    <property type="molecule type" value="Genomic_DNA"/>
</dbReference>
<evidence type="ECO:0000313" key="5">
    <source>
        <dbReference type="EMBL" id="CAH0374775.1"/>
    </source>
</evidence>
<dbReference type="Pfam" id="PF05057">
    <property type="entry name" value="DUF676"/>
    <property type="match status" value="1"/>
</dbReference>
<dbReference type="Proteomes" id="UP000789595">
    <property type="component" value="Unassembled WGS sequence"/>
</dbReference>
<keyword evidence="3" id="KW-0472">Membrane</keyword>
<feature type="domain" description="DUF676" evidence="4">
    <location>
        <begin position="412"/>
        <end position="602"/>
    </location>
</feature>
<dbReference type="Pfam" id="PF12394">
    <property type="entry name" value="DUF3657"/>
    <property type="match status" value="1"/>
</dbReference>
<keyword evidence="3" id="KW-1133">Transmembrane helix</keyword>
<dbReference type="PANTHER" id="PTHR12482">
    <property type="entry name" value="LIPASE ROG1-RELATED-RELATED"/>
    <property type="match status" value="1"/>
</dbReference>
<evidence type="ECO:0000259" key="4">
    <source>
        <dbReference type="Pfam" id="PF05057"/>
    </source>
</evidence>
<comment type="similarity">
    <text evidence="1">Belongs to the FAM135 family.</text>
</comment>
<keyword evidence="6" id="KW-1185">Reference proteome</keyword>
<dbReference type="AlphaFoldDB" id="A0A8J2WP39"/>
<gene>
    <name evidence="5" type="ORF">PECAL_4P20770</name>
</gene>
<dbReference type="SUPFAM" id="SSF53474">
    <property type="entry name" value="alpha/beta-Hydrolases"/>
    <property type="match status" value="1"/>
</dbReference>
<feature type="region of interest" description="Disordered" evidence="2">
    <location>
        <begin position="137"/>
        <end position="156"/>
    </location>
</feature>
<evidence type="ECO:0000313" key="6">
    <source>
        <dbReference type="Proteomes" id="UP000789595"/>
    </source>
</evidence>
<proteinExistence type="inferred from homology"/>
<dbReference type="InterPro" id="IPR022122">
    <property type="entry name" value="DUF3657"/>
</dbReference>
<accession>A0A8J2WP39</accession>
<feature type="compositionally biased region" description="Low complexity" evidence="2">
    <location>
        <begin position="142"/>
        <end position="151"/>
    </location>
</feature>
<comment type="caution">
    <text evidence="5">The sequence shown here is derived from an EMBL/GenBank/DDBJ whole genome shotgun (WGS) entry which is preliminary data.</text>
</comment>
<dbReference type="PANTHER" id="PTHR12482:SF5">
    <property type="entry name" value="DUF676 DOMAIN-CONTAINING PROTEIN"/>
    <property type="match status" value="1"/>
</dbReference>
<dbReference type="InterPro" id="IPR029058">
    <property type="entry name" value="AB_hydrolase_fold"/>
</dbReference>
<evidence type="ECO:0000256" key="2">
    <source>
        <dbReference type="SAM" id="MobiDB-lite"/>
    </source>
</evidence>
<dbReference type="Gene3D" id="3.40.50.1820">
    <property type="entry name" value="alpha/beta hydrolase"/>
    <property type="match status" value="1"/>
</dbReference>
<evidence type="ECO:0000256" key="1">
    <source>
        <dbReference type="ARBA" id="ARBA00007949"/>
    </source>
</evidence>
<dbReference type="OrthoDB" id="273452at2759"/>
<keyword evidence="3" id="KW-0812">Transmembrane</keyword>
<sequence length="690" mass="76905">MATHGTLDVVVHLHRFRNVDLFSRGIYMVRAAVKCNTKQAIPHGCYSKPSVLSTFVRDQEIPQTHASDLPAAQVVDSSSEFSTRAFVIKYRDERLELNEGAQFQLLIEAKDSGDRLIFANDEPIDITLELLMAELEKPGSPPSRTSPRRSSAVAAEKPSLSPTFSRVATQTLRVRRDPTTNQVHAYFPVTFSSMHFCQLDVTVHCALLHLKFRKRVYDRADASVESTISSFEELLRDNSDAPKTHRRYTQPMLASLSATCSALKEREQTVATTTLVDAGSVSKAIERDNAAVAKKLFLLWGRFVALLPRDGKALCETLQTTWLRDQRAWWGGRLRSTEVRIQKLLQPRETDEFRTSFKELRSQPTQSPSICDKSLLKEPARLPAAAAHVYRRRNDTEALLSPDAPPSNYRGPHLIVMQHGWYASSFDMRLLRAYALLLFPGAIVLSPQSNEDNSGGSMGPMGQRLAHEVHNFIKHRCPDLSDADPGMGRLSFVGHSAGSMIVRTALASPVLKPYLPKLHAFVSLSSSHCGNMFVPSTLISGGMWALQHLHQSQFMDELQLLDAPKAEDAFMHRLSKQPGFERFRFVVLVGSLQDSYVPLHTAQATIPRPAEVDKKGGGDAYRQMATNLLSPVMQQSATASKRTTVVRLTLDYRFAQTNLDTVIGRAAHLAYIDSSAAVLLILFSLYNVLR</sequence>
<protein>
    <recommendedName>
        <fullName evidence="4">DUF676 domain-containing protein</fullName>
    </recommendedName>
</protein>
<evidence type="ECO:0000256" key="3">
    <source>
        <dbReference type="SAM" id="Phobius"/>
    </source>
</evidence>
<feature type="transmembrane region" description="Helical" evidence="3">
    <location>
        <begin position="669"/>
        <end position="689"/>
    </location>
</feature>
<organism evidence="5 6">
    <name type="scientific">Pelagomonas calceolata</name>
    <dbReference type="NCBI Taxonomy" id="35677"/>
    <lineage>
        <taxon>Eukaryota</taxon>
        <taxon>Sar</taxon>
        <taxon>Stramenopiles</taxon>
        <taxon>Ochrophyta</taxon>
        <taxon>Pelagophyceae</taxon>
        <taxon>Pelagomonadales</taxon>
        <taxon>Pelagomonadaceae</taxon>
        <taxon>Pelagomonas</taxon>
    </lineage>
</organism>
<dbReference type="InterPro" id="IPR007751">
    <property type="entry name" value="DUF676_lipase-like"/>
</dbReference>
<dbReference type="InterPro" id="IPR044294">
    <property type="entry name" value="Lipase-like"/>
</dbReference>
<reference evidence="5" key="1">
    <citation type="submission" date="2021-11" db="EMBL/GenBank/DDBJ databases">
        <authorList>
            <consortium name="Genoscope - CEA"/>
            <person name="William W."/>
        </authorList>
    </citation>
    <scope>NUCLEOTIDE SEQUENCE</scope>
</reference>
<name>A0A8J2WP39_9STRA</name>